<reference evidence="1 2" key="1">
    <citation type="submission" date="2015-09" db="EMBL/GenBank/DDBJ databases">
        <title>Genome sequence of ICMP 19499.</title>
        <authorList>
            <person name="Visnovsky S.B."/>
            <person name="Lu A."/>
            <person name="Panda P."/>
            <person name="Pitman A.R."/>
        </authorList>
    </citation>
    <scope>NUCLEOTIDE SEQUENCE [LARGE SCALE GENOMIC DNA]</scope>
    <source>
        <strain evidence="1 2">ICMP 19499</strain>
    </source>
</reference>
<organism evidence="1 2">
    <name type="scientific">Pseudomonas savastanoi</name>
    <name type="common">Pseudomonas syringae pv. savastanoi</name>
    <dbReference type="NCBI Taxonomy" id="29438"/>
    <lineage>
        <taxon>Bacteria</taxon>
        <taxon>Pseudomonadati</taxon>
        <taxon>Pseudomonadota</taxon>
        <taxon>Gammaproteobacteria</taxon>
        <taxon>Pseudomonadales</taxon>
        <taxon>Pseudomonadaceae</taxon>
        <taxon>Pseudomonas</taxon>
    </lineage>
</organism>
<dbReference type="Proteomes" id="UP000054513">
    <property type="component" value="Unassembled WGS sequence"/>
</dbReference>
<comment type="caution">
    <text evidence="1">The sequence shown here is derived from an EMBL/GenBank/DDBJ whole genome shotgun (WGS) entry which is preliminary data.</text>
</comment>
<dbReference type="RefSeq" id="WP_024666802.1">
    <property type="nucleotide sequence ID" value="NZ_LKCI01000001.1"/>
</dbReference>
<protein>
    <submittedName>
        <fullName evidence="1">Uncharacterized protein</fullName>
    </submittedName>
</protein>
<dbReference type="EMBL" id="LKCI01000001">
    <property type="protein sequence ID" value="KTC62380.1"/>
    <property type="molecule type" value="Genomic_DNA"/>
</dbReference>
<name>A0AAW3M8X8_PSESS</name>
<accession>A0AAW3M8X8</accession>
<sequence length="232" mass="26912">MKPALPKRLESKVRTALAKVRSVRDSIVHGEIKLSEEQAVVDDFDSDPVAFAAKNYPRHDVESYPVQTHISRKRESVEYQRKRKPERWIELEEAEANLARIEAEVLAEVASMRPSAGRLPYPSPLPPFETQRQAKISEHHAFRVQEKADHALYLAQVERESQEEEAELQRQSDLEDERYREERRIQLASMTEDERQALFAQERRVIELLQSGKVTVHDIIAHLNKKNSEKDG</sequence>
<evidence type="ECO:0000313" key="2">
    <source>
        <dbReference type="Proteomes" id="UP000054513"/>
    </source>
</evidence>
<proteinExistence type="predicted"/>
<dbReference type="AlphaFoldDB" id="A0AAW3M8X8"/>
<evidence type="ECO:0000313" key="1">
    <source>
        <dbReference type="EMBL" id="KTC62380.1"/>
    </source>
</evidence>
<gene>
    <name evidence="1" type="ORF">AO287_26310</name>
</gene>